<evidence type="ECO:0000256" key="1">
    <source>
        <dbReference type="ARBA" id="ARBA00022705"/>
    </source>
</evidence>
<reference evidence="4 5" key="1">
    <citation type="journal article" date="2013" name="Int. J. Syst. Evol. Microbiol.">
        <title>Tumebacillus flagellatus sp. nov., an alpha-amylase/pullulanase-producing bacterium isolated from cassava wastewater.</title>
        <authorList>
            <person name="Wang Q."/>
            <person name="Xie N."/>
            <person name="Qin Y."/>
            <person name="Shen N."/>
            <person name="Zhu J."/>
            <person name="Mi H."/>
            <person name="Huang R."/>
        </authorList>
    </citation>
    <scope>NUCLEOTIDE SEQUENCE [LARGE SCALE GENOMIC DNA]</scope>
    <source>
        <strain evidence="4 5">GST4</strain>
    </source>
</reference>
<dbReference type="EMBL" id="JMIR01000040">
    <property type="protein sequence ID" value="KEO81318.1"/>
    <property type="molecule type" value="Genomic_DNA"/>
</dbReference>
<dbReference type="STRING" id="1157490.EL26_21435"/>
<dbReference type="AlphaFoldDB" id="A0A074LN94"/>
<proteinExistence type="predicted"/>
<dbReference type="PANTHER" id="PTHR24074">
    <property type="entry name" value="CO-CHAPERONE PROTEIN DJLA"/>
    <property type="match status" value="1"/>
</dbReference>
<gene>
    <name evidence="4" type="ORF">EL26_21435</name>
</gene>
<keyword evidence="1" id="KW-0235">DNA replication</keyword>
<dbReference type="PRINTS" id="PR00625">
    <property type="entry name" value="JDOMAIN"/>
</dbReference>
<keyword evidence="2" id="KW-0346">Stress response</keyword>
<evidence type="ECO:0000256" key="2">
    <source>
        <dbReference type="ARBA" id="ARBA00023016"/>
    </source>
</evidence>
<keyword evidence="5" id="KW-1185">Reference proteome</keyword>
<name>A0A074LN94_9BACL</name>
<dbReference type="InterPro" id="IPR001623">
    <property type="entry name" value="DnaJ_domain"/>
</dbReference>
<dbReference type="Gene3D" id="1.10.287.110">
    <property type="entry name" value="DnaJ domain"/>
    <property type="match status" value="1"/>
</dbReference>
<dbReference type="InterPro" id="IPR036869">
    <property type="entry name" value="J_dom_sf"/>
</dbReference>
<protein>
    <recommendedName>
        <fullName evidence="3">J domain-containing protein</fullName>
    </recommendedName>
</protein>
<evidence type="ECO:0000259" key="3">
    <source>
        <dbReference type="PROSITE" id="PS50076"/>
    </source>
</evidence>
<comment type="caution">
    <text evidence="4">The sequence shown here is derived from an EMBL/GenBank/DDBJ whole genome shotgun (WGS) entry which is preliminary data.</text>
</comment>
<dbReference type="InterPro" id="IPR050817">
    <property type="entry name" value="DjlA_DnaK_co-chaperone"/>
</dbReference>
<dbReference type="GO" id="GO:0006260">
    <property type="term" value="P:DNA replication"/>
    <property type="evidence" value="ECO:0007669"/>
    <property type="project" value="UniProtKB-KW"/>
</dbReference>
<dbReference type="SUPFAM" id="SSF46565">
    <property type="entry name" value="Chaperone J-domain"/>
    <property type="match status" value="1"/>
</dbReference>
<dbReference type="PROSITE" id="PS50076">
    <property type="entry name" value="DNAJ_2"/>
    <property type="match status" value="1"/>
</dbReference>
<dbReference type="Pfam" id="PF00226">
    <property type="entry name" value="DnaJ"/>
    <property type="match status" value="1"/>
</dbReference>
<sequence length="205" mass="23332">MSEELKTVSLETAASLLRALEKLDWDCLSEEELAGSTRTLHLIKQRVDALLEDASARLADRWWNAMPADDARTIRLLLKGARLTPAVLQGVPELYPLILLLDIADPAVVKLWANLTPEVRARRIENLRQAMALTDVRRRTSAWEDAEESRILAYEVLGLTPAATWDEIRKRYRELVSQHHPDRGGDAVLFRAIQKAYKLLEARFL</sequence>
<accession>A0A074LN94</accession>
<dbReference type="eggNOG" id="COG2214">
    <property type="taxonomic scope" value="Bacteria"/>
</dbReference>
<evidence type="ECO:0000313" key="5">
    <source>
        <dbReference type="Proteomes" id="UP000027931"/>
    </source>
</evidence>
<evidence type="ECO:0000313" key="4">
    <source>
        <dbReference type="EMBL" id="KEO81318.1"/>
    </source>
</evidence>
<dbReference type="CDD" id="cd06257">
    <property type="entry name" value="DnaJ"/>
    <property type="match status" value="1"/>
</dbReference>
<dbReference type="SMART" id="SM00271">
    <property type="entry name" value="DnaJ"/>
    <property type="match status" value="1"/>
</dbReference>
<organism evidence="4 5">
    <name type="scientific">Tumebacillus flagellatus</name>
    <dbReference type="NCBI Taxonomy" id="1157490"/>
    <lineage>
        <taxon>Bacteria</taxon>
        <taxon>Bacillati</taxon>
        <taxon>Bacillota</taxon>
        <taxon>Bacilli</taxon>
        <taxon>Bacillales</taxon>
        <taxon>Alicyclobacillaceae</taxon>
        <taxon>Tumebacillus</taxon>
    </lineage>
</organism>
<feature type="domain" description="J" evidence="3">
    <location>
        <begin position="152"/>
        <end position="205"/>
    </location>
</feature>
<dbReference type="Proteomes" id="UP000027931">
    <property type="component" value="Unassembled WGS sequence"/>
</dbReference>